<dbReference type="EMBL" id="JACHOU010000004">
    <property type="protein sequence ID" value="MBB6354699.1"/>
    <property type="molecule type" value="Genomic_DNA"/>
</dbReference>
<name>A0A7X0F7U4_9HYPH</name>
<sequence length="175" mass="19187">MASDHSRISAFTGTVTVMFSDLVIASSTEAKAICVDDEPDVFYIPFKDINFEHLTALNRTVHREGWGVAHFWAVSTETGQDFMWAYLEPEASLAALANHGAFNPELASIAATATRHDIATGELETPLHLPTDDELVRHLAETTDVSPLQAEALVRRHGRDRAKLVALAKSFKAES</sequence>
<accession>A0A7X0F7U4</accession>
<feature type="domain" description="DUF427" evidence="1">
    <location>
        <begin position="15"/>
        <end position="104"/>
    </location>
</feature>
<proteinExistence type="predicted"/>
<evidence type="ECO:0000313" key="2">
    <source>
        <dbReference type="EMBL" id="MBB6354699.1"/>
    </source>
</evidence>
<comment type="caution">
    <text evidence="2">The sequence shown here is derived from an EMBL/GenBank/DDBJ whole genome shotgun (WGS) entry which is preliminary data.</text>
</comment>
<keyword evidence="3" id="KW-1185">Reference proteome</keyword>
<dbReference type="Pfam" id="PF04248">
    <property type="entry name" value="NTP_transf_9"/>
    <property type="match status" value="1"/>
</dbReference>
<evidence type="ECO:0000259" key="1">
    <source>
        <dbReference type="Pfam" id="PF04248"/>
    </source>
</evidence>
<dbReference type="Gene3D" id="2.170.150.40">
    <property type="entry name" value="Domain of unknown function (DUF427)"/>
    <property type="match status" value="1"/>
</dbReference>
<organism evidence="2 3">
    <name type="scientific">Aminobacter aganoensis</name>
    <dbReference type="NCBI Taxonomy" id="83264"/>
    <lineage>
        <taxon>Bacteria</taxon>
        <taxon>Pseudomonadati</taxon>
        <taxon>Pseudomonadota</taxon>
        <taxon>Alphaproteobacteria</taxon>
        <taxon>Hyphomicrobiales</taxon>
        <taxon>Phyllobacteriaceae</taxon>
        <taxon>Aminobacter</taxon>
    </lineage>
</organism>
<evidence type="ECO:0000313" key="3">
    <source>
        <dbReference type="Proteomes" id="UP000536262"/>
    </source>
</evidence>
<protein>
    <submittedName>
        <fullName evidence="2">Uncharacterized protein (DUF427 family)</fullName>
    </submittedName>
</protein>
<dbReference type="InterPro" id="IPR038694">
    <property type="entry name" value="DUF427_sf"/>
</dbReference>
<dbReference type="AlphaFoldDB" id="A0A7X0F7U4"/>
<dbReference type="Proteomes" id="UP000536262">
    <property type="component" value="Unassembled WGS sequence"/>
</dbReference>
<dbReference type="InterPro" id="IPR007361">
    <property type="entry name" value="DUF427"/>
</dbReference>
<reference evidence="2 3" key="1">
    <citation type="submission" date="2020-08" db="EMBL/GenBank/DDBJ databases">
        <title>Genomic Encyclopedia of Type Strains, Phase IV (KMG-IV): sequencing the most valuable type-strain genomes for metagenomic binning, comparative biology and taxonomic classification.</title>
        <authorList>
            <person name="Goeker M."/>
        </authorList>
    </citation>
    <scope>NUCLEOTIDE SEQUENCE [LARGE SCALE GENOMIC DNA]</scope>
    <source>
        <strain evidence="2 3">DSM 7051</strain>
    </source>
</reference>
<gene>
    <name evidence="2" type="ORF">GGR00_002483</name>
</gene>
<dbReference type="RefSeq" id="WP_055970856.1">
    <property type="nucleotide sequence ID" value="NZ_BAABEG010000001.1"/>
</dbReference>